<dbReference type="SUPFAM" id="SSF48452">
    <property type="entry name" value="TPR-like"/>
    <property type="match status" value="1"/>
</dbReference>
<feature type="region of interest" description="Disordered" evidence="3">
    <location>
        <begin position="335"/>
        <end position="389"/>
    </location>
</feature>
<feature type="compositionally biased region" description="Basic and acidic residues" evidence="3">
    <location>
        <begin position="339"/>
        <end position="354"/>
    </location>
</feature>
<evidence type="ECO:0008006" key="6">
    <source>
        <dbReference type="Google" id="ProtNLM"/>
    </source>
</evidence>
<accession>A0A9W9R2D5</accession>
<dbReference type="PANTHER" id="PTHR45641">
    <property type="entry name" value="TETRATRICOPEPTIDE REPEAT PROTEIN (AFU_ORTHOLOGUE AFUA_6G03870)"/>
    <property type="match status" value="1"/>
</dbReference>
<sequence length="642" mass="73911">MADQELVDDMKLDAQIDGDLTYHYTSEPDFTGRAGRQKRQIWRRDELLGRGGFGEVWLERCVPNQGPDKLRAVKIIPRPKGDNHRGLHLVELELRAIAKFSLLRVDPSTRPSAKYALTNAWLRSSIFDSGCKLEELTRLPPRVELNGASQESVPKVKCALSPKQDGPLASLSWGKLNDSLPTSYVQSTGPGRPSDGNRSKLQSSRIRGKEGEAPAEDQYAAFVPNPYRDNADEDSSRLLQSHQGKLYSNRSRSRIFHDHSQNHLFDQEKDGKAEDVRRQVSGDRRDLLSPNTNSHPRAQPGRSTEKHWRPDLSQDSDEEKSISDEGHILDHASAFSRYNKSEENPDPKERDPFTSHHHRGHKLFGQKQYSEAEKEYQKAYSGRRDTLGANHHDTLRSLSLLGDCLFKQHKDVQAEKACQDLLEGQKRRWIQSIKRHLGETPYRRSKYREAEKTFRGASEGYRDTVGEKYRKTLKALRCLGNAHFYQDNDHEAEKTYRRVSERYRDTLDRYGRVIVAVYRDFKGANEEIEERRVVVETAWAKTAEQLAFLSRVWEMLDEDHRALQGRIFWNFEKKFKDAVLRLSELDNLASKSGSLKAVKYALLKKRSLDRAIQDLQTSQKEFDMICYLVLLFADRFVDNALA</sequence>
<organism evidence="4 5">
    <name type="scientific">Penicillium brevicompactum</name>
    <dbReference type="NCBI Taxonomy" id="5074"/>
    <lineage>
        <taxon>Eukaryota</taxon>
        <taxon>Fungi</taxon>
        <taxon>Dikarya</taxon>
        <taxon>Ascomycota</taxon>
        <taxon>Pezizomycotina</taxon>
        <taxon>Eurotiomycetes</taxon>
        <taxon>Eurotiomycetidae</taxon>
        <taxon>Eurotiales</taxon>
        <taxon>Aspergillaceae</taxon>
        <taxon>Penicillium</taxon>
    </lineage>
</organism>
<feature type="region of interest" description="Disordered" evidence="3">
    <location>
        <begin position="181"/>
        <end position="241"/>
    </location>
</feature>
<evidence type="ECO:0000256" key="3">
    <source>
        <dbReference type="SAM" id="MobiDB-lite"/>
    </source>
</evidence>
<keyword evidence="2" id="KW-0802">TPR repeat</keyword>
<protein>
    <recommendedName>
        <fullName evidence="6">Protein kinase domain-containing protein</fullName>
    </recommendedName>
</protein>
<keyword evidence="1" id="KW-0677">Repeat</keyword>
<gene>
    <name evidence="4" type="ORF">N7452_000604</name>
</gene>
<dbReference type="Pfam" id="PF13424">
    <property type="entry name" value="TPR_12"/>
    <property type="match status" value="2"/>
</dbReference>
<evidence type="ECO:0000313" key="4">
    <source>
        <dbReference type="EMBL" id="KAJ5351630.1"/>
    </source>
</evidence>
<dbReference type="PANTHER" id="PTHR45641:SF19">
    <property type="entry name" value="NEPHROCYSTIN-3"/>
    <property type="match status" value="1"/>
</dbReference>
<dbReference type="SUPFAM" id="SSF56112">
    <property type="entry name" value="Protein kinase-like (PK-like)"/>
    <property type="match status" value="1"/>
</dbReference>
<feature type="region of interest" description="Disordered" evidence="3">
    <location>
        <begin position="262"/>
        <end position="322"/>
    </location>
</feature>
<feature type="compositionally biased region" description="Basic residues" evidence="3">
    <location>
        <begin position="355"/>
        <end position="364"/>
    </location>
</feature>
<proteinExistence type="predicted"/>
<comment type="caution">
    <text evidence="4">The sequence shown here is derived from an EMBL/GenBank/DDBJ whole genome shotgun (WGS) entry which is preliminary data.</text>
</comment>
<evidence type="ECO:0000313" key="5">
    <source>
        <dbReference type="Proteomes" id="UP001147695"/>
    </source>
</evidence>
<dbReference type="Gene3D" id="1.25.40.10">
    <property type="entry name" value="Tetratricopeptide repeat domain"/>
    <property type="match status" value="1"/>
</dbReference>
<evidence type="ECO:0000256" key="1">
    <source>
        <dbReference type="ARBA" id="ARBA00022737"/>
    </source>
</evidence>
<feature type="compositionally biased region" description="Basic and acidic residues" evidence="3">
    <location>
        <begin position="303"/>
        <end position="312"/>
    </location>
</feature>
<dbReference type="EMBL" id="JAPZBQ010000001">
    <property type="protein sequence ID" value="KAJ5351630.1"/>
    <property type="molecule type" value="Genomic_DNA"/>
</dbReference>
<dbReference type="AlphaFoldDB" id="A0A9W9R2D5"/>
<evidence type="ECO:0000256" key="2">
    <source>
        <dbReference type="ARBA" id="ARBA00022803"/>
    </source>
</evidence>
<dbReference type="InterPro" id="IPR019734">
    <property type="entry name" value="TPR_rpt"/>
</dbReference>
<feature type="compositionally biased region" description="Basic and acidic residues" evidence="3">
    <location>
        <begin position="262"/>
        <end position="287"/>
    </location>
</feature>
<name>A0A9W9R2D5_PENBR</name>
<feature type="compositionally biased region" description="Basic and acidic residues" evidence="3">
    <location>
        <begin position="370"/>
        <end position="389"/>
    </location>
</feature>
<reference evidence="4" key="1">
    <citation type="submission" date="2022-12" db="EMBL/GenBank/DDBJ databases">
        <authorList>
            <person name="Petersen C."/>
        </authorList>
    </citation>
    <scope>NUCLEOTIDE SEQUENCE</scope>
    <source>
        <strain evidence="4">IBT 35673</strain>
    </source>
</reference>
<dbReference type="SMART" id="SM00028">
    <property type="entry name" value="TPR"/>
    <property type="match status" value="3"/>
</dbReference>
<dbReference type="InterPro" id="IPR011990">
    <property type="entry name" value="TPR-like_helical_dom_sf"/>
</dbReference>
<dbReference type="InterPro" id="IPR011009">
    <property type="entry name" value="Kinase-like_dom_sf"/>
</dbReference>
<dbReference type="Proteomes" id="UP001147695">
    <property type="component" value="Unassembled WGS sequence"/>
</dbReference>
<reference evidence="4" key="2">
    <citation type="journal article" date="2023" name="IMA Fungus">
        <title>Comparative genomic study of the Penicillium genus elucidates a diverse pangenome and 15 lateral gene transfer events.</title>
        <authorList>
            <person name="Petersen C."/>
            <person name="Sorensen T."/>
            <person name="Nielsen M.R."/>
            <person name="Sondergaard T.E."/>
            <person name="Sorensen J.L."/>
            <person name="Fitzpatrick D.A."/>
            <person name="Frisvad J.C."/>
            <person name="Nielsen K.L."/>
        </authorList>
    </citation>
    <scope>NUCLEOTIDE SEQUENCE</scope>
    <source>
        <strain evidence="4">IBT 35673</strain>
    </source>
</reference>